<evidence type="ECO:0000313" key="3">
    <source>
        <dbReference type="Proteomes" id="UP000030408"/>
    </source>
</evidence>
<dbReference type="InterPro" id="IPR000182">
    <property type="entry name" value="GNAT_dom"/>
</dbReference>
<proteinExistence type="predicted"/>
<dbReference type="OrthoDB" id="2352823at2"/>
<dbReference type="STRING" id="1384057.CD33_14400"/>
<dbReference type="InterPro" id="IPR016181">
    <property type="entry name" value="Acyl_CoA_acyltransferase"/>
</dbReference>
<dbReference type="EMBL" id="JPVO01000053">
    <property type="protein sequence ID" value="KGR74927.1"/>
    <property type="molecule type" value="Genomic_DNA"/>
</dbReference>
<dbReference type="eggNOG" id="COG0456">
    <property type="taxonomic scope" value="Bacteria"/>
</dbReference>
<organism evidence="2 3">
    <name type="scientific">Ureibacillus sinduriensis BLB-1 = JCM 15800</name>
    <dbReference type="NCBI Taxonomy" id="1384057"/>
    <lineage>
        <taxon>Bacteria</taxon>
        <taxon>Bacillati</taxon>
        <taxon>Bacillota</taxon>
        <taxon>Bacilli</taxon>
        <taxon>Bacillales</taxon>
        <taxon>Caryophanaceae</taxon>
        <taxon>Ureibacillus</taxon>
    </lineage>
</organism>
<reference evidence="2 3" key="1">
    <citation type="submission" date="2014-02" db="EMBL/GenBank/DDBJ databases">
        <title>Draft genome sequence of Lysinibacillus sinduriensis JCM 15800.</title>
        <authorList>
            <person name="Zhang F."/>
            <person name="Wang G."/>
            <person name="Zhang L."/>
        </authorList>
    </citation>
    <scope>NUCLEOTIDE SEQUENCE [LARGE SCALE GENOMIC DNA]</scope>
    <source>
        <strain evidence="2 3">JCM 15800</strain>
    </source>
</reference>
<dbReference type="Proteomes" id="UP000030408">
    <property type="component" value="Unassembled WGS sequence"/>
</dbReference>
<evidence type="ECO:0000259" key="1">
    <source>
        <dbReference type="PROSITE" id="PS51186"/>
    </source>
</evidence>
<keyword evidence="2" id="KW-0808">Transferase</keyword>
<keyword evidence="3" id="KW-1185">Reference proteome</keyword>
<dbReference type="GO" id="GO:0016747">
    <property type="term" value="F:acyltransferase activity, transferring groups other than amino-acyl groups"/>
    <property type="evidence" value="ECO:0007669"/>
    <property type="project" value="InterPro"/>
</dbReference>
<dbReference type="PROSITE" id="PS51186">
    <property type="entry name" value="GNAT"/>
    <property type="match status" value="1"/>
</dbReference>
<accession>A0A0A3IJ77</accession>
<gene>
    <name evidence="2" type="ORF">CD33_14400</name>
</gene>
<dbReference type="Gene3D" id="3.40.630.30">
    <property type="match status" value="1"/>
</dbReference>
<comment type="caution">
    <text evidence="2">The sequence shown here is derived from an EMBL/GenBank/DDBJ whole genome shotgun (WGS) entry which is preliminary data.</text>
</comment>
<dbReference type="RefSeq" id="WP_036201534.1">
    <property type="nucleotide sequence ID" value="NZ_AVCY01000003.1"/>
</dbReference>
<dbReference type="CDD" id="cd04301">
    <property type="entry name" value="NAT_SF"/>
    <property type="match status" value="1"/>
</dbReference>
<protein>
    <submittedName>
        <fullName evidence="2">Acetyltransferase</fullName>
    </submittedName>
</protein>
<dbReference type="Pfam" id="PF00583">
    <property type="entry name" value="Acetyltransf_1"/>
    <property type="match status" value="1"/>
</dbReference>
<evidence type="ECO:0000313" key="2">
    <source>
        <dbReference type="EMBL" id="KGR74927.1"/>
    </source>
</evidence>
<dbReference type="AlphaFoldDB" id="A0A0A3IJ77"/>
<sequence length="146" mass="16879">MSKVKLIQAEETYNLRHRILRPHMELKDCMYDTDHSDGTFHVGAFVGNQLVSIASFNIEIHPAFPAKRQYRLRGMATLDEFRNLGTGRKIVSFAEEVIKSKEADLLWCNARTTVKEYYYKIGFQTYGDVFDSPSIGPHIVMYKLIK</sequence>
<dbReference type="SUPFAM" id="SSF55729">
    <property type="entry name" value="Acyl-CoA N-acyltransferases (Nat)"/>
    <property type="match status" value="1"/>
</dbReference>
<name>A0A0A3IJ77_9BACL</name>
<feature type="domain" description="N-acetyltransferase" evidence="1">
    <location>
        <begin position="1"/>
        <end position="146"/>
    </location>
</feature>